<proteinExistence type="predicted"/>
<evidence type="ECO:0000313" key="1">
    <source>
        <dbReference type="EMBL" id="CAG7580048.1"/>
    </source>
</evidence>
<organism evidence="1">
    <name type="scientific">uncultured marine phage</name>
    <dbReference type="NCBI Taxonomy" id="707152"/>
    <lineage>
        <taxon>Viruses</taxon>
        <taxon>environmental samples</taxon>
    </lineage>
</organism>
<dbReference type="EMBL" id="OU342829">
    <property type="protein sequence ID" value="CAG7580048.1"/>
    <property type="molecule type" value="Genomic_DNA"/>
</dbReference>
<sequence length="147" mass="17785">MNYRKNLNKIGFRKMKPTVVSWLDEEWVETPMYTEEVEKENWNPRDAREDFHFGIDPIMNTYKYVIDKERSIYINIARSGRYQVRLTDNTGQINFVTDQNYPFAGKELWFAKFKPGFWQVIVSRLDVDARREIRFKQLFKQSRKGTN</sequence>
<reference evidence="1" key="1">
    <citation type="submission" date="2021-06" db="EMBL/GenBank/DDBJ databases">
        <authorList>
            <person name="Gannon L."/>
            <person name="Redgwell R T."/>
            <person name="Michniewski S."/>
            <person name="Harrison D C."/>
            <person name="Millard A."/>
        </authorList>
    </citation>
    <scope>NUCLEOTIDE SEQUENCE</scope>
</reference>
<name>A0A8D9FQW3_9VIRU</name>
<accession>A0A8D9FQW3</accession>
<protein>
    <submittedName>
        <fullName evidence="1">Uncharacterized protein</fullName>
    </submittedName>
</protein>
<gene>
    <name evidence="1" type="ORF">SLAVMIC_00222</name>
</gene>